<proteinExistence type="predicted"/>
<gene>
    <name evidence="2" type="ORF">BpHYR1_011136</name>
</gene>
<keyword evidence="3" id="KW-1185">Reference proteome</keyword>
<dbReference type="Proteomes" id="UP000276133">
    <property type="component" value="Unassembled WGS sequence"/>
</dbReference>
<dbReference type="AlphaFoldDB" id="A0A3M7S841"/>
<organism evidence="2 3">
    <name type="scientific">Brachionus plicatilis</name>
    <name type="common">Marine rotifer</name>
    <name type="synonym">Brachionus muelleri</name>
    <dbReference type="NCBI Taxonomy" id="10195"/>
    <lineage>
        <taxon>Eukaryota</taxon>
        <taxon>Metazoa</taxon>
        <taxon>Spiralia</taxon>
        <taxon>Gnathifera</taxon>
        <taxon>Rotifera</taxon>
        <taxon>Eurotatoria</taxon>
        <taxon>Monogononta</taxon>
        <taxon>Pseudotrocha</taxon>
        <taxon>Ploima</taxon>
        <taxon>Brachionidae</taxon>
        <taxon>Brachionus</taxon>
    </lineage>
</organism>
<reference evidence="2 3" key="1">
    <citation type="journal article" date="2018" name="Sci. Rep.">
        <title>Genomic signatures of local adaptation to the degree of environmental predictability in rotifers.</title>
        <authorList>
            <person name="Franch-Gras L."/>
            <person name="Hahn C."/>
            <person name="Garcia-Roger E.M."/>
            <person name="Carmona M.J."/>
            <person name="Serra M."/>
            <person name="Gomez A."/>
        </authorList>
    </citation>
    <scope>NUCLEOTIDE SEQUENCE [LARGE SCALE GENOMIC DNA]</scope>
    <source>
        <strain evidence="2">HYR1</strain>
    </source>
</reference>
<accession>A0A3M7S841</accession>
<protein>
    <recommendedName>
        <fullName evidence="4">Secreted protein</fullName>
    </recommendedName>
</protein>
<name>A0A3M7S841_BRAPC</name>
<evidence type="ECO:0000313" key="2">
    <source>
        <dbReference type="EMBL" id="RNA31956.1"/>
    </source>
</evidence>
<evidence type="ECO:0000313" key="3">
    <source>
        <dbReference type="Proteomes" id="UP000276133"/>
    </source>
</evidence>
<evidence type="ECO:0008006" key="4">
    <source>
        <dbReference type="Google" id="ProtNLM"/>
    </source>
</evidence>
<dbReference type="EMBL" id="REGN01001877">
    <property type="protein sequence ID" value="RNA31956.1"/>
    <property type="molecule type" value="Genomic_DNA"/>
</dbReference>
<feature type="signal peptide" evidence="1">
    <location>
        <begin position="1"/>
        <end position="23"/>
    </location>
</feature>
<evidence type="ECO:0000256" key="1">
    <source>
        <dbReference type="SAM" id="SignalP"/>
    </source>
</evidence>
<sequence>MTLTPLSVVLLLTIISMCKVSSSITLSIAFKLIHKLFRCFHYRVVYLLKTALYIKEVYQERFEINIKISKYKFNYLACHVNYGRQACGGGLLLLIRYWKNKIIQF</sequence>
<feature type="chain" id="PRO_5018063704" description="Secreted protein" evidence="1">
    <location>
        <begin position="24"/>
        <end position="105"/>
    </location>
</feature>
<comment type="caution">
    <text evidence="2">The sequence shown here is derived from an EMBL/GenBank/DDBJ whole genome shotgun (WGS) entry which is preliminary data.</text>
</comment>
<keyword evidence="1" id="KW-0732">Signal</keyword>